<comment type="subcellular location">
    <subcellularLocation>
        <location evidence="1">Membrane</location>
    </subcellularLocation>
</comment>
<keyword evidence="9" id="KW-1185">Reference proteome</keyword>
<evidence type="ECO:0000259" key="7">
    <source>
        <dbReference type="PROSITE" id="PS50049"/>
    </source>
</evidence>
<proteinExistence type="inferred from homology"/>
<comment type="similarity">
    <text evidence="2">Belongs to the tumor necrosis factor family.</text>
</comment>
<sequence length="319" mass="35608">MMGCSVPTGNMWNLESGGLQLTTLCTEQRTGTRLSTWAKSADKWRLCQAVGTWPANRNTQDMEEENSCRCDYEGGAQAEAESCLLCQKSRHIQLHRERHRRRMAQFVAAALLLLLCGILAVFLTLRLERPCDCATDSQTKSESDSQSSGVAEKLQQPQSAQRLPSAMLTAPYGNNTNGRYLLWQHTLGEAHIDGGFSYSNGSLTVPRKGLYRVFLQALYDVESSDCGGSTFLVLSSWLYVFRQGHGKDRPLLTAVDTVACKHNVIKSLFTSGIFKLDINDKLHVTSSHPNLMRKNDFQSFFGAQLVFDDWSVLLDNVLK</sequence>
<feature type="compositionally biased region" description="Low complexity" evidence="5">
    <location>
        <begin position="135"/>
        <end position="148"/>
    </location>
</feature>
<feature type="domain" description="THD" evidence="7">
    <location>
        <begin position="164"/>
        <end position="306"/>
    </location>
</feature>
<feature type="region of interest" description="Disordered" evidence="5">
    <location>
        <begin position="135"/>
        <end position="162"/>
    </location>
</feature>
<evidence type="ECO:0000256" key="2">
    <source>
        <dbReference type="ARBA" id="ARBA00008670"/>
    </source>
</evidence>
<keyword evidence="6" id="KW-1133">Transmembrane helix</keyword>
<organism evidence="8 9">
    <name type="scientific">Gambusia affinis</name>
    <name type="common">Western mosquitofish</name>
    <name type="synonym">Heterandria affinis</name>
    <dbReference type="NCBI Taxonomy" id="33528"/>
    <lineage>
        <taxon>Eukaryota</taxon>
        <taxon>Metazoa</taxon>
        <taxon>Chordata</taxon>
        <taxon>Craniata</taxon>
        <taxon>Vertebrata</taxon>
        <taxon>Euteleostomi</taxon>
        <taxon>Actinopterygii</taxon>
        <taxon>Neopterygii</taxon>
        <taxon>Teleostei</taxon>
        <taxon>Neoteleostei</taxon>
        <taxon>Acanthomorphata</taxon>
        <taxon>Ovalentaria</taxon>
        <taxon>Atherinomorphae</taxon>
        <taxon>Cyprinodontiformes</taxon>
        <taxon>Poeciliidae</taxon>
        <taxon>Poeciliinae</taxon>
        <taxon>Gambusia</taxon>
    </lineage>
</organism>
<dbReference type="InterPro" id="IPR006052">
    <property type="entry name" value="TNF_dom"/>
</dbReference>
<evidence type="ECO:0000313" key="8">
    <source>
        <dbReference type="EMBL" id="PWA18358.1"/>
    </source>
</evidence>
<name>A0A315V558_GAMAF</name>
<accession>A0A315V558</accession>
<evidence type="ECO:0000256" key="4">
    <source>
        <dbReference type="ARBA" id="ARBA00023136"/>
    </source>
</evidence>
<keyword evidence="4 6" id="KW-0472">Membrane</keyword>
<dbReference type="PANTHER" id="PTHR11471">
    <property type="entry name" value="TUMOR NECROSIS FACTOR FAMILY MEMBER"/>
    <property type="match status" value="1"/>
</dbReference>
<evidence type="ECO:0000313" key="9">
    <source>
        <dbReference type="Proteomes" id="UP000250572"/>
    </source>
</evidence>
<evidence type="ECO:0000256" key="6">
    <source>
        <dbReference type="SAM" id="Phobius"/>
    </source>
</evidence>
<dbReference type="CDD" id="cd00184">
    <property type="entry name" value="TNF"/>
    <property type="match status" value="1"/>
</dbReference>
<keyword evidence="6" id="KW-0812">Transmembrane</keyword>
<dbReference type="Gene3D" id="2.60.120.40">
    <property type="match status" value="1"/>
</dbReference>
<dbReference type="Proteomes" id="UP000250572">
    <property type="component" value="Unassembled WGS sequence"/>
</dbReference>
<evidence type="ECO:0000256" key="5">
    <source>
        <dbReference type="SAM" id="MobiDB-lite"/>
    </source>
</evidence>
<dbReference type="PANTHER" id="PTHR11471:SF24">
    <property type="entry name" value="TUMOR NECROSIS FACTOR LIGAND SUPERFAMILY MEMBER 15"/>
    <property type="match status" value="1"/>
</dbReference>
<comment type="caution">
    <text evidence="8">The sequence shown here is derived from an EMBL/GenBank/DDBJ whole genome shotgun (WGS) entry which is preliminary data.</text>
</comment>
<dbReference type="InterPro" id="IPR008983">
    <property type="entry name" value="Tumour_necrosis_fac-like_dom"/>
</dbReference>
<dbReference type="PROSITE" id="PS50049">
    <property type="entry name" value="THD_2"/>
    <property type="match status" value="1"/>
</dbReference>
<dbReference type="GO" id="GO:0016020">
    <property type="term" value="C:membrane"/>
    <property type="evidence" value="ECO:0007669"/>
    <property type="project" value="UniProtKB-SubCell"/>
</dbReference>
<dbReference type="GO" id="GO:0005164">
    <property type="term" value="F:tumor necrosis factor receptor binding"/>
    <property type="evidence" value="ECO:0007669"/>
    <property type="project" value="InterPro"/>
</dbReference>
<evidence type="ECO:0000256" key="1">
    <source>
        <dbReference type="ARBA" id="ARBA00004370"/>
    </source>
</evidence>
<dbReference type="AlphaFoldDB" id="A0A315V558"/>
<dbReference type="SUPFAM" id="SSF49842">
    <property type="entry name" value="TNF-like"/>
    <property type="match status" value="1"/>
</dbReference>
<dbReference type="Pfam" id="PF00229">
    <property type="entry name" value="TNF"/>
    <property type="match status" value="1"/>
</dbReference>
<dbReference type="SMART" id="SM00207">
    <property type="entry name" value="TNF"/>
    <property type="match status" value="1"/>
</dbReference>
<dbReference type="EMBL" id="NHOQ01002301">
    <property type="protein sequence ID" value="PWA18358.1"/>
    <property type="molecule type" value="Genomic_DNA"/>
</dbReference>
<gene>
    <name evidence="8" type="ORF">CCH79_00009961</name>
</gene>
<dbReference type="GO" id="GO:0005615">
    <property type="term" value="C:extracellular space"/>
    <property type="evidence" value="ECO:0007669"/>
    <property type="project" value="UniProtKB-KW"/>
</dbReference>
<feature type="transmembrane region" description="Helical" evidence="6">
    <location>
        <begin position="106"/>
        <end position="125"/>
    </location>
</feature>
<keyword evidence="3" id="KW-0202">Cytokine</keyword>
<dbReference type="GO" id="GO:0006955">
    <property type="term" value="P:immune response"/>
    <property type="evidence" value="ECO:0007669"/>
    <property type="project" value="InterPro"/>
</dbReference>
<evidence type="ECO:0000256" key="3">
    <source>
        <dbReference type="ARBA" id="ARBA00022514"/>
    </source>
</evidence>
<dbReference type="GO" id="GO:0005125">
    <property type="term" value="F:cytokine activity"/>
    <property type="evidence" value="ECO:0007669"/>
    <property type="project" value="UniProtKB-KW"/>
</dbReference>
<protein>
    <recommendedName>
        <fullName evidence="7">THD domain-containing protein</fullName>
    </recommendedName>
</protein>
<reference evidence="8 9" key="1">
    <citation type="journal article" date="2018" name="G3 (Bethesda)">
        <title>A High-Quality Reference Genome for the Invasive Mosquitofish Gambusia affinis Using a Chicago Library.</title>
        <authorList>
            <person name="Hoffberg S.L."/>
            <person name="Troendle N.J."/>
            <person name="Glenn T.C."/>
            <person name="Mahmud O."/>
            <person name="Louha S."/>
            <person name="Chalopin D."/>
            <person name="Bennetzen J.L."/>
            <person name="Mauricio R."/>
        </authorList>
    </citation>
    <scope>NUCLEOTIDE SEQUENCE [LARGE SCALE GENOMIC DNA]</scope>
    <source>
        <strain evidence="8">NE01/NJP1002.9</strain>
        <tissue evidence="8">Muscle</tissue>
    </source>
</reference>